<reference evidence="2" key="1">
    <citation type="journal article" date="2021" name="mSystems">
        <title>Bacteria and Archaea Synergistically Convert Glycine Betaine to Biogenic Methane in the Formosa Cold Seep of the South China Sea.</title>
        <authorList>
            <person name="Li L."/>
            <person name="Zhang W."/>
            <person name="Zhang S."/>
            <person name="Song L."/>
            <person name="Sun Q."/>
            <person name="Zhang H."/>
            <person name="Xiang H."/>
            <person name="Dong X."/>
        </authorList>
    </citation>
    <scope>NUCLEOTIDE SEQUENCE</scope>
    <source>
        <strain evidence="2">LLY</strain>
    </source>
</reference>
<proteinExistence type="predicted"/>
<accession>A0A9E4ZF59</accession>
<keyword evidence="1" id="KW-0472">Membrane</keyword>
<reference evidence="2" key="2">
    <citation type="submission" date="2021-04" db="EMBL/GenBank/DDBJ databases">
        <authorList>
            <person name="Dong X."/>
        </authorList>
    </citation>
    <scope>NUCLEOTIDE SEQUENCE</scope>
    <source>
        <strain evidence="2">LLY</strain>
    </source>
</reference>
<dbReference type="EMBL" id="JAGSOI010000030">
    <property type="protein sequence ID" value="MCM1986961.1"/>
    <property type="molecule type" value="Genomic_DNA"/>
</dbReference>
<keyword evidence="1" id="KW-0812">Transmembrane</keyword>
<keyword evidence="3" id="KW-1185">Reference proteome</keyword>
<name>A0A9E4ZF59_9EURY</name>
<sequence>MDRKIKIGIVVLALIILLLPYWFTFFIAGPPTPLFTVHNSDIVPRVVTVEIIGSDNSSIFSSTKELQPGSSWSQRKPFRMLSASLFDWAGISYVVHATLDNDASANLRINYHPWNTAYVSIGYGTIGIGEMTV</sequence>
<evidence type="ECO:0000256" key="1">
    <source>
        <dbReference type="SAM" id="Phobius"/>
    </source>
</evidence>
<evidence type="ECO:0000313" key="2">
    <source>
        <dbReference type="EMBL" id="MCM1986961.1"/>
    </source>
</evidence>
<organism evidence="2 3">
    <name type="scientific">Methanococcoides seepicolus</name>
    <dbReference type="NCBI Taxonomy" id="2828780"/>
    <lineage>
        <taxon>Archaea</taxon>
        <taxon>Methanobacteriati</taxon>
        <taxon>Methanobacteriota</taxon>
        <taxon>Stenosarchaea group</taxon>
        <taxon>Methanomicrobia</taxon>
        <taxon>Methanosarcinales</taxon>
        <taxon>Methanosarcinaceae</taxon>
        <taxon>Methanococcoides</taxon>
    </lineage>
</organism>
<comment type="caution">
    <text evidence="2">The sequence shown here is derived from an EMBL/GenBank/DDBJ whole genome shotgun (WGS) entry which is preliminary data.</text>
</comment>
<evidence type="ECO:0000313" key="3">
    <source>
        <dbReference type="Proteomes" id="UP001056766"/>
    </source>
</evidence>
<feature type="transmembrane region" description="Helical" evidence="1">
    <location>
        <begin position="7"/>
        <end position="28"/>
    </location>
</feature>
<keyword evidence="1" id="KW-1133">Transmembrane helix</keyword>
<gene>
    <name evidence="2" type="ORF">KDK67_08160</name>
</gene>
<dbReference type="RefSeq" id="WP_250868314.1">
    <property type="nucleotide sequence ID" value="NZ_JAGSOI010000030.1"/>
</dbReference>
<protein>
    <submittedName>
        <fullName evidence="2">Uncharacterized protein</fullName>
    </submittedName>
</protein>
<dbReference type="AlphaFoldDB" id="A0A9E4ZF59"/>
<dbReference type="Proteomes" id="UP001056766">
    <property type="component" value="Unassembled WGS sequence"/>
</dbReference>